<accession>A0A9Q4GFT5</accession>
<evidence type="ECO:0000256" key="2">
    <source>
        <dbReference type="SAM" id="Phobius"/>
    </source>
</evidence>
<feature type="region of interest" description="Disordered" evidence="1">
    <location>
        <begin position="280"/>
        <end position="299"/>
    </location>
</feature>
<sequence>MFDDDELEQIREEQEDWQGHVDRQTVKRSRTSRRLFLSSIGSSVVGVVLLVILVSSGLMSTVALSVAGVGGFTAEIGQLNGSDIAIYPALGPTAACSSTEGGSKLDFQEGRSSAGSSATSLPQLRGEVGNAEIPSNQNLVFVKDMAIPNLNFTNNVDTFRIKINQSAPSSTPISLGDAELYLTGLEAGDLVIKNAVIQEFYTDQSSNPRFYNPDSSPGDSVIDDNAEPGEFSIEGEGDGGADASIINATARAHFIAFDELTLPNVQLSLKYFDRSNPPASVGITPRVADNSQCPHGNNP</sequence>
<dbReference type="AlphaFoldDB" id="A0A9Q4GFT5"/>
<name>A0A9Q4GFT5_9EURY</name>
<evidence type="ECO:0000313" key="4">
    <source>
        <dbReference type="Proteomes" id="UP001149411"/>
    </source>
</evidence>
<evidence type="ECO:0000256" key="1">
    <source>
        <dbReference type="SAM" id="MobiDB-lite"/>
    </source>
</evidence>
<feature type="compositionally biased region" description="Acidic residues" evidence="1">
    <location>
        <begin position="221"/>
        <end position="238"/>
    </location>
</feature>
<feature type="region of interest" description="Disordered" evidence="1">
    <location>
        <begin position="206"/>
        <end position="238"/>
    </location>
</feature>
<feature type="compositionally biased region" description="Polar residues" evidence="1">
    <location>
        <begin position="110"/>
        <end position="121"/>
    </location>
</feature>
<keyword evidence="2" id="KW-0812">Transmembrane</keyword>
<gene>
    <name evidence="3" type="ORF">EGH25_03810</name>
</gene>
<proteinExistence type="predicted"/>
<evidence type="ECO:0000313" key="3">
    <source>
        <dbReference type="EMBL" id="MCX2818479.1"/>
    </source>
</evidence>
<feature type="compositionally biased region" description="Polar residues" evidence="1">
    <location>
        <begin position="289"/>
        <end position="299"/>
    </location>
</feature>
<dbReference type="Proteomes" id="UP001149411">
    <property type="component" value="Unassembled WGS sequence"/>
</dbReference>
<feature type="compositionally biased region" description="Polar residues" evidence="1">
    <location>
        <begin position="206"/>
        <end position="218"/>
    </location>
</feature>
<feature type="region of interest" description="Disordered" evidence="1">
    <location>
        <begin position="98"/>
        <end position="121"/>
    </location>
</feature>
<feature type="compositionally biased region" description="Basic and acidic residues" evidence="1">
    <location>
        <begin position="8"/>
        <end position="24"/>
    </location>
</feature>
<protein>
    <submittedName>
        <fullName evidence="3">Uncharacterized protein</fullName>
    </submittedName>
</protein>
<feature type="region of interest" description="Disordered" evidence="1">
    <location>
        <begin position="1"/>
        <end position="24"/>
    </location>
</feature>
<keyword evidence="2" id="KW-1133">Transmembrane helix</keyword>
<keyword evidence="2" id="KW-0472">Membrane</keyword>
<dbReference type="EMBL" id="RKLV01000003">
    <property type="protein sequence ID" value="MCX2818479.1"/>
    <property type="molecule type" value="Genomic_DNA"/>
</dbReference>
<organism evidence="3 4">
    <name type="scientific">Halorutilus salinus</name>
    <dbReference type="NCBI Taxonomy" id="2487751"/>
    <lineage>
        <taxon>Archaea</taxon>
        <taxon>Methanobacteriati</taxon>
        <taxon>Methanobacteriota</taxon>
        <taxon>Stenosarchaea group</taxon>
        <taxon>Halobacteria</taxon>
        <taxon>Halorutilales</taxon>
        <taxon>Halorutilaceae</taxon>
        <taxon>Halorutilus</taxon>
    </lineage>
</organism>
<feature type="transmembrane region" description="Helical" evidence="2">
    <location>
        <begin position="35"/>
        <end position="59"/>
    </location>
</feature>
<reference evidence="3" key="1">
    <citation type="submission" date="2022-09" db="EMBL/GenBank/DDBJ databases">
        <title>Haloadaptaus new haloarchaeum isolated from saline soil.</title>
        <authorList>
            <person name="Duran-Viseras A."/>
            <person name="Sanchez-Porro C."/>
            <person name="Ventosa A."/>
        </authorList>
    </citation>
    <scope>NUCLEOTIDE SEQUENCE</scope>
    <source>
        <strain evidence="3">F3-133</strain>
    </source>
</reference>
<dbReference type="RefSeq" id="WP_266086323.1">
    <property type="nucleotide sequence ID" value="NZ_RKLV01000003.1"/>
</dbReference>
<comment type="caution">
    <text evidence="3">The sequence shown here is derived from an EMBL/GenBank/DDBJ whole genome shotgun (WGS) entry which is preliminary data.</text>
</comment>
<keyword evidence="4" id="KW-1185">Reference proteome</keyword>